<protein>
    <submittedName>
        <fullName evidence="1">Uncharacterized protein</fullName>
    </submittedName>
</protein>
<name>A0AAE1CZ12_9GAST</name>
<gene>
    <name evidence="1" type="ORF">RRG08_037638</name>
</gene>
<keyword evidence="2" id="KW-1185">Reference proteome</keyword>
<organism evidence="1 2">
    <name type="scientific">Elysia crispata</name>
    <name type="common">lettuce slug</name>
    <dbReference type="NCBI Taxonomy" id="231223"/>
    <lineage>
        <taxon>Eukaryota</taxon>
        <taxon>Metazoa</taxon>
        <taxon>Spiralia</taxon>
        <taxon>Lophotrochozoa</taxon>
        <taxon>Mollusca</taxon>
        <taxon>Gastropoda</taxon>
        <taxon>Heterobranchia</taxon>
        <taxon>Euthyneura</taxon>
        <taxon>Panpulmonata</taxon>
        <taxon>Sacoglossa</taxon>
        <taxon>Placobranchoidea</taxon>
        <taxon>Plakobranchidae</taxon>
        <taxon>Elysia</taxon>
    </lineage>
</organism>
<evidence type="ECO:0000313" key="1">
    <source>
        <dbReference type="EMBL" id="KAK3745023.1"/>
    </source>
</evidence>
<dbReference type="EMBL" id="JAWDGP010006239">
    <property type="protein sequence ID" value="KAK3745023.1"/>
    <property type="molecule type" value="Genomic_DNA"/>
</dbReference>
<comment type="caution">
    <text evidence="1">The sequence shown here is derived from an EMBL/GenBank/DDBJ whole genome shotgun (WGS) entry which is preliminary data.</text>
</comment>
<dbReference type="AlphaFoldDB" id="A0AAE1CZ12"/>
<evidence type="ECO:0000313" key="2">
    <source>
        <dbReference type="Proteomes" id="UP001283361"/>
    </source>
</evidence>
<accession>A0AAE1CZ12</accession>
<reference evidence="1" key="1">
    <citation type="journal article" date="2023" name="G3 (Bethesda)">
        <title>A reference genome for the long-term kleptoplast-retaining sea slug Elysia crispata morphotype clarki.</title>
        <authorList>
            <person name="Eastman K.E."/>
            <person name="Pendleton A.L."/>
            <person name="Shaikh M.A."/>
            <person name="Suttiyut T."/>
            <person name="Ogas R."/>
            <person name="Tomko P."/>
            <person name="Gavelis G."/>
            <person name="Widhalm J.R."/>
            <person name="Wisecaver J.H."/>
        </authorList>
    </citation>
    <scope>NUCLEOTIDE SEQUENCE</scope>
    <source>
        <strain evidence="1">ECLA1</strain>
    </source>
</reference>
<proteinExistence type="predicted"/>
<dbReference type="Proteomes" id="UP001283361">
    <property type="component" value="Unassembled WGS sequence"/>
</dbReference>
<sequence length="108" mass="11287">MRTTELESDPGTKQQQQLVVGSRVRGSACSIWQDFLISNATFHAGLLDQNVCSPNSQGINSEMSAPLQIPCGAASFTAADSAWFRLARLPAGDGDRGLGAGSYPQSGG</sequence>